<reference evidence="5" key="1">
    <citation type="submission" date="2025-08" db="UniProtKB">
        <authorList>
            <consortium name="Ensembl"/>
        </authorList>
    </citation>
    <scope>IDENTIFICATION</scope>
</reference>
<dbReference type="Pfam" id="PF00012">
    <property type="entry name" value="HSP70"/>
    <property type="match status" value="1"/>
</dbReference>
<dbReference type="InterPro" id="IPR013126">
    <property type="entry name" value="Hsp_70_fam"/>
</dbReference>
<evidence type="ECO:0000256" key="1">
    <source>
        <dbReference type="ARBA" id="ARBA00007381"/>
    </source>
</evidence>
<feature type="compositionally biased region" description="Basic and acidic residues" evidence="4">
    <location>
        <begin position="1"/>
        <end position="20"/>
    </location>
</feature>
<feature type="compositionally biased region" description="Basic and acidic residues" evidence="4">
    <location>
        <begin position="70"/>
        <end position="86"/>
    </location>
</feature>
<protein>
    <recommendedName>
        <fullName evidence="7">Heat shock cognate 71 kDa protein</fullName>
    </recommendedName>
</protein>
<dbReference type="SUPFAM" id="SSF100934">
    <property type="entry name" value="Heat shock protein 70kD (HSP70), C-terminal subdomain"/>
    <property type="match status" value="1"/>
</dbReference>
<feature type="compositionally biased region" description="Gly residues" evidence="4">
    <location>
        <begin position="88"/>
        <end position="99"/>
    </location>
</feature>
<comment type="similarity">
    <text evidence="1">Belongs to the heat shock protein 70 family.</text>
</comment>
<feature type="region of interest" description="Disordered" evidence="4">
    <location>
        <begin position="70"/>
        <end position="118"/>
    </location>
</feature>
<dbReference type="Ensembl" id="ENSCGRT00001004462.1">
    <property type="protein sequence ID" value="ENSCGRP00001003151.1"/>
    <property type="gene ID" value="ENSCGRG00001003742.1"/>
</dbReference>
<evidence type="ECO:0000256" key="2">
    <source>
        <dbReference type="ARBA" id="ARBA00022741"/>
    </source>
</evidence>
<dbReference type="Gene3D" id="1.20.1270.10">
    <property type="match status" value="1"/>
</dbReference>
<evidence type="ECO:0000256" key="4">
    <source>
        <dbReference type="SAM" id="MobiDB-lite"/>
    </source>
</evidence>
<accession>A0A8C2QDA5</accession>
<keyword evidence="3" id="KW-0067">ATP-binding</keyword>
<sequence>MVQEAEQYKAEDEKQRDKVSSKNSLESYAFNMKATDEDEKLQGKINDEDKQKILDKCNDIISWLDKNQTAEKEEFEHQQKELEKNAGGKPGGMPGGFPGGRAPPSGGASSGPTTEEVD</sequence>
<dbReference type="FunFam" id="1.20.1270.10:FF:000003">
    <property type="entry name" value="heat shock cognate 71 kDa protein-like"/>
    <property type="match status" value="1"/>
</dbReference>
<dbReference type="InterPro" id="IPR029048">
    <property type="entry name" value="HSP70_C_sf"/>
</dbReference>
<evidence type="ECO:0008006" key="7">
    <source>
        <dbReference type="Google" id="ProtNLM"/>
    </source>
</evidence>
<feature type="compositionally biased region" description="Low complexity" evidence="4">
    <location>
        <begin position="100"/>
        <end position="112"/>
    </location>
</feature>
<organism evidence="5 6">
    <name type="scientific">Cricetulus griseus</name>
    <name type="common">Chinese hamster</name>
    <name type="synonym">Cricetulus barabensis griseus</name>
    <dbReference type="NCBI Taxonomy" id="10029"/>
    <lineage>
        <taxon>Eukaryota</taxon>
        <taxon>Metazoa</taxon>
        <taxon>Chordata</taxon>
        <taxon>Craniata</taxon>
        <taxon>Vertebrata</taxon>
        <taxon>Euteleostomi</taxon>
        <taxon>Mammalia</taxon>
        <taxon>Eutheria</taxon>
        <taxon>Euarchontoglires</taxon>
        <taxon>Glires</taxon>
        <taxon>Rodentia</taxon>
        <taxon>Myomorpha</taxon>
        <taxon>Muroidea</taxon>
        <taxon>Cricetidae</taxon>
        <taxon>Cricetinae</taxon>
        <taxon>Cricetulus</taxon>
    </lineage>
</organism>
<name>A0A8C2QDA5_CRIGR</name>
<dbReference type="GO" id="GO:0005524">
    <property type="term" value="F:ATP binding"/>
    <property type="evidence" value="ECO:0007669"/>
    <property type="project" value="UniProtKB-KW"/>
</dbReference>
<keyword evidence="2" id="KW-0547">Nucleotide-binding</keyword>
<reference evidence="5" key="2">
    <citation type="submission" date="2025-09" db="UniProtKB">
        <authorList>
            <consortium name="Ensembl"/>
        </authorList>
    </citation>
    <scope>IDENTIFICATION</scope>
</reference>
<evidence type="ECO:0000313" key="5">
    <source>
        <dbReference type="Ensembl" id="ENSCGRP00001003151.1"/>
    </source>
</evidence>
<dbReference type="AlphaFoldDB" id="A0A8C2QDA5"/>
<proteinExistence type="inferred from homology"/>
<evidence type="ECO:0000313" key="6">
    <source>
        <dbReference type="Proteomes" id="UP000694386"/>
    </source>
</evidence>
<dbReference type="GO" id="GO:0140662">
    <property type="term" value="F:ATP-dependent protein folding chaperone"/>
    <property type="evidence" value="ECO:0007669"/>
    <property type="project" value="InterPro"/>
</dbReference>
<feature type="region of interest" description="Disordered" evidence="4">
    <location>
        <begin position="1"/>
        <end position="43"/>
    </location>
</feature>
<evidence type="ECO:0000256" key="3">
    <source>
        <dbReference type="ARBA" id="ARBA00022840"/>
    </source>
</evidence>
<dbReference type="Proteomes" id="UP000694386">
    <property type="component" value="Unplaced"/>
</dbReference>